<evidence type="ECO:0000313" key="5">
    <source>
        <dbReference type="EMBL" id="CAE0694999.1"/>
    </source>
</evidence>
<dbReference type="InterPro" id="IPR004127">
    <property type="entry name" value="Prefoldin_subunit_alpha"/>
</dbReference>
<dbReference type="AlphaFoldDB" id="A0A7S3ZVB0"/>
<dbReference type="Pfam" id="PF02996">
    <property type="entry name" value="Prefoldin"/>
    <property type="match status" value="1"/>
</dbReference>
<feature type="region of interest" description="Disordered" evidence="4">
    <location>
        <begin position="1"/>
        <end position="23"/>
    </location>
</feature>
<dbReference type="FunFam" id="1.10.287.370:FF:000001">
    <property type="entry name" value="Prefoldin subunit 3"/>
    <property type="match status" value="1"/>
</dbReference>
<feature type="compositionally biased region" description="Basic and acidic residues" evidence="4">
    <location>
        <begin position="1"/>
        <end position="13"/>
    </location>
</feature>
<dbReference type="Proteomes" id="UP000789595">
    <property type="component" value="Unassembled WGS sequence"/>
</dbReference>
<reference evidence="5" key="1">
    <citation type="submission" date="2021-01" db="EMBL/GenBank/DDBJ databases">
        <authorList>
            <person name="Corre E."/>
            <person name="Pelletier E."/>
            <person name="Niang G."/>
            <person name="Scheremetjew M."/>
            <person name="Finn R."/>
            <person name="Kale V."/>
            <person name="Holt S."/>
            <person name="Cochrane G."/>
            <person name="Meng A."/>
            <person name="Brown T."/>
            <person name="Cohen L."/>
        </authorList>
    </citation>
    <scope>NUCLEOTIDE SEQUENCE</scope>
    <source>
        <strain evidence="5">CCMP1756</strain>
    </source>
</reference>
<dbReference type="SUPFAM" id="SSF46579">
    <property type="entry name" value="Prefoldin"/>
    <property type="match status" value="1"/>
</dbReference>
<evidence type="ECO:0000256" key="1">
    <source>
        <dbReference type="ARBA" id="ARBA00010048"/>
    </source>
</evidence>
<comment type="function">
    <text evidence="3">Binds specifically to cytosolic chaperonin (c-CPN) and transfers target proteins to it. Binds to nascent polypeptide chain and promotes folding in an environment in which there are many competing pathways for nonnative proteins.</text>
</comment>
<dbReference type="GO" id="GO:0015631">
    <property type="term" value="F:tubulin binding"/>
    <property type="evidence" value="ECO:0007669"/>
    <property type="project" value="TreeGrafter"/>
</dbReference>
<organism evidence="5">
    <name type="scientific">Pelagomonas calceolata</name>
    <dbReference type="NCBI Taxonomy" id="35677"/>
    <lineage>
        <taxon>Eukaryota</taxon>
        <taxon>Sar</taxon>
        <taxon>Stramenopiles</taxon>
        <taxon>Ochrophyta</taxon>
        <taxon>Pelagophyceae</taxon>
        <taxon>Pelagomonadales</taxon>
        <taxon>Pelagomonadaceae</taxon>
        <taxon>Pelagomonas</taxon>
    </lineage>
</organism>
<dbReference type="GO" id="GO:0007017">
    <property type="term" value="P:microtubule-based process"/>
    <property type="evidence" value="ECO:0007669"/>
    <property type="project" value="TreeGrafter"/>
</dbReference>
<protein>
    <recommendedName>
        <fullName evidence="3">Prefoldin subunit 3</fullName>
    </recommendedName>
</protein>
<dbReference type="OrthoDB" id="6375174at2759"/>
<evidence type="ECO:0000256" key="4">
    <source>
        <dbReference type="SAM" id="MobiDB-lite"/>
    </source>
</evidence>
<evidence type="ECO:0000313" key="6">
    <source>
        <dbReference type="EMBL" id="CAH0375903.1"/>
    </source>
</evidence>
<comment type="similarity">
    <text evidence="1 3">Belongs to the prefoldin subunit alpha family.</text>
</comment>
<gene>
    <name evidence="5" type="ORF">PCAL00307_LOCUS10435</name>
    <name evidence="6" type="ORF">PECAL_5P04520</name>
</gene>
<dbReference type="GO" id="GO:0005737">
    <property type="term" value="C:cytoplasm"/>
    <property type="evidence" value="ECO:0007669"/>
    <property type="project" value="UniProtKB-ARBA"/>
</dbReference>
<dbReference type="GO" id="GO:0007021">
    <property type="term" value="P:tubulin complex assembly"/>
    <property type="evidence" value="ECO:0007669"/>
    <property type="project" value="TreeGrafter"/>
</dbReference>
<name>A0A7S3ZVB0_9STRA</name>
<dbReference type="PANTHER" id="PTHR12409:SF0">
    <property type="entry name" value="PREFOLDIN SUBUNIT 3"/>
    <property type="match status" value="1"/>
</dbReference>
<dbReference type="InterPro" id="IPR016655">
    <property type="entry name" value="PFD3"/>
</dbReference>
<evidence type="ECO:0000256" key="3">
    <source>
        <dbReference type="PIRNR" id="PIRNR016396"/>
    </source>
</evidence>
<keyword evidence="7" id="KW-1185">Reference proteome</keyword>
<evidence type="ECO:0000256" key="2">
    <source>
        <dbReference type="ARBA" id="ARBA00023186"/>
    </source>
</evidence>
<keyword evidence="2 3" id="KW-0143">Chaperone</keyword>
<evidence type="ECO:0000313" key="7">
    <source>
        <dbReference type="Proteomes" id="UP000789595"/>
    </source>
</evidence>
<dbReference type="EMBL" id="CAKKNE010000005">
    <property type="protein sequence ID" value="CAH0375903.1"/>
    <property type="molecule type" value="Genomic_DNA"/>
</dbReference>
<dbReference type="EMBL" id="HBIW01012162">
    <property type="protein sequence ID" value="CAE0694999.1"/>
    <property type="molecule type" value="Transcribed_RNA"/>
</dbReference>
<dbReference type="Gene3D" id="1.10.287.370">
    <property type="match status" value="1"/>
</dbReference>
<dbReference type="GO" id="GO:0016272">
    <property type="term" value="C:prefoldin complex"/>
    <property type="evidence" value="ECO:0007669"/>
    <property type="project" value="UniProtKB-UniRule"/>
</dbReference>
<dbReference type="GO" id="GO:0006457">
    <property type="term" value="P:protein folding"/>
    <property type="evidence" value="ECO:0007669"/>
    <property type="project" value="UniProtKB-UniRule"/>
</dbReference>
<proteinExistence type="inferred from homology"/>
<dbReference type="CDD" id="cd23156">
    <property type="entry name" value="Prefoldin_3"/>
    <property type="match status" value="1"/>
</dbReference>
<dbReference type="PIRSF" id="PIRSF016396">
    <property type="entry name" value="Prefoldin_subunit_3"/>
    <property type="match status" value="1"/>
</dbReference>
<reference evidence="6" key="2">
    <citation type="submission" date="2021-11" db="EMBL/GenBank/DDBJ databases">
        <authorList>
            <consortium name="Genoscope - CEA"/>
            <person name="William W."/>
        </authorList>
    </citation>
    <scope>NUCLEOTIDE SEQUENCE</scope>
</reference>
<sequence length="216" mass="24168">MAEESKGDAETTLDKNSAATEDASEQFKNIKMATILSGEKNARGIPYVAFIDSVEGTLATTTDGTVEKLIGAMNELHQKFKILEGHKARTKASMKLKIPEIKRTLQLVRHIQEKHEASEDFGAHYSLSEMLYGRAKVTPDGTVCLWLGANVMVEYPYDEAISILELSLKNACLRRDICEEDLDMVRDQIITVEVNIARVFNHDVVRRRQAKGEVEA</sequence>
<accession>A0A7S3ZVB0</accession>
<comment type="subunit">
    <text evidence="3">Heterohexamer of two PFD-alpha type and four PFD-beta type subunits.</text>
</comment>
<dbReference type="PANTHER" id="PTHR12409">
    <property type="entry name" value="PREFOLDIN SUBUNIT 3"/>
    <property type="match status" value="1"/>
</dbReference>
<dbReference type="InterPro" id="IPR009053">
    <property type="entry name" value="Prefoldin"/>
</dbReference>